<gene>
    <name evidence="3" type="ORF">MFIFM68171_02645</name>
</gene>
<organism evidence="3 4">
    <name type="scientific">Madurella fahalii</name>
    <dbReference type="NCBI Taxonomy" id="1157608"/>
    <lineage>
        <taxon>Eukaryota</taxon>
        <taxon>Fungi</taxon>
        <taxon>Dikarya</taxon>
        <taxon>Ascomycota</taxon>
        <taxon>Pezizomycotina</taxon>
        <taxon>Sordariomycetes</taxon>
        <taxon>Sordariomycetidae</taxon>
        <taxon>Sordariales</taxon>
        <taxon>Sordariales incertae sedis</taxon>
        <taxon>Madurella</taxon>
    </lineage>
</organism>
<proteinExistence type="predicted"/>
<accession>A0ABQ0G4F7</accession>
<dbReference type="CDD" id="cd20071">
    <property type="entry name" value="SET_SMYD"/>
    <property type="match status" value="1"/>
</dbReference>
<dbReference type="InterPro" id="IPR046341">
    <property type="entry name" value="SET_dom_sf"/>
</dbReference>
<feature type="signal peptide" evidence="1">
    <location>
        <begin position="1"/>
        <end position="21"/>
    </location>
</feature>
<name>A0ABQ0G4F7_9PEZI</name>
<feature type="domain" description="SET" evidence="2">
    <location>
        <begin position="138"/>
        <end position="282"/>
    </location>
</feature>
<dbReference type="Pfam" id="PF00856">
    <property type="entry name" value="SET"/>
    <property type="match status" value="1"/>
</dbReference>
<dbReference type="SMART" id="SM00317">
    <property type="entry name" value="SET"/>
    <property type="match status" value="1"/>
</dbReference>
<dbReference type="InterPro" id="IPR053185">
    <property type="entry name" value="SET_domain_protein"/>
</dbReference>
<protein>
    <submittedName>
        <fullName evidence="3">SET domain-containing protein</fullName>
    </submittedName>
</protein>
<reference evidence="3 4" key="1">
    <citation type="submission" date="2024-09" db="EMBL/GenBank/DDBJ databases">
        <title>Itraconazole resistance in Madurella fahalii resulting from another homologue of gene encoding cytochrome P450 14-alpha sterol demethylase (CYP51).</title>
        <authorList>
            <person name="Yoshioka I."/>
            <person name="Fahal A.H."/>
            <person name="Kaneko S."/>
            <person name="Yaguchi T."/>
        </authorList>
    </citation>
    <scope>NUCLEOTIDE SEQUENCE [LARGE SCALE GENOMIC DNA]</scope>
    <source>
        <strain evidence="3 4">IFM 68171</strain>
    </source>
</reference>
<evidence type="ECO:0000313" key="3">
    <source>
        <dbReference type="EMBL" id="GAB1312435.1"/>
    </source>
</evidence>
<dbReference type="InterPro" id="IPR001214">
    <property type="entry name" value="SET_dom"/>
</dbReference>
<dbReference type="PANTHER" id="PTHR47332">
    <property type="entry name" value="SET DOMAIN-CONTAINING PROTEIN 5"/>
    <property type="match status" value="1"/>
</dbReference>
<dbReference type="Gene3D" id="2.170.270.10">
    <property type="entry name" value="SET domain"/>
    <property type="match status" value="1"/>
</dbReference>
<keyword evidence="4" id="KW-1185">Reference proteome</keyword>
<dbReference type="Proteomes" id="UP001628179">
    <property type="component" value="Unassembled WGS sequence"/>
</dbReference>
<dbReference type="PROSITE" id="PS50280">
    <property type="entry name" value="SET"/>
    <property type="match status" value="1"/>
</dbReference>
<dbReference type="GeneID" id="98173390"/>
<sequence>MPRFITYSLLYVLLTTQRVWVQSHILDGQAISQCTNNIAGPLTPRSDQLICPPLVDNDTAVITGSWRPWSIPPACLGPKKNGGSKLCTFTTFNHWAGGGVSIITTPEVAAGVASLLHDPDIPWLENERGSPFKADGPKPFEVKELPGKGFGVIATEFIAKNRVLMLGLPIMLQLSESGRWGPQNVLKLLHRAANQLPSKEQEEMRYLARQGKGYILDDIMKTNTFDVSVDGVSHSGLYPEIARINHACKPNCFTRYSTKTLVMEVVAYKDIEPGEELSLSYTPLNILSTDRRELIQFWGFNCSCALCSNDRAIEISDRQRSRIQKILEELDNPASHTPEKVSAATAEVEDLVVKEGMTGQIGDLYSIIANVYLTMGDLKMARSYGELAVKLLRWYAGFDSARTESAREFMVKLEDLEKQAAQAPGK</sequence>
<dbReference type="EMBL" id="BAAFSV010000001">
    <property type="protein sequence ID" value="GAB1312435.1"/>
    <property type="molecule type" value="Genomic_DNA"/>
</dbReference>
<evidence type="ECO:0000256" key="1">
    <source>
        <dbReference type="SAM" id="SignalP"/>
    </source>
</evidence>
<feature type="chain" id="PRO_5046966585" evidence="1">
    <location>
        <begin position="22"/>
        <end position="426"/>
    </location>
</feature>
<dbReference type="PANTHER" id="PTHR47332:SF6">
    <property type="entry name" value="SET DOMAIN-CONTAINING PROTEIN"/>
    <property type="match status" value="1"/>
</dbReference>
<dbReference type="SUPFAM" id="SSF82199">
    <property type="entry name" value="SET domain"/>
    <property type="match status" value="1"/>
</dbReference>
<comment type="caution">
    <text evidence="3">The sequence shown here is derived from an EMBL/GenBank/DDBJ whole genome shotgun (WGS) entry which is preliminary data.</text>
</comment>
<evidence type="ECO:0000313" key="4">
    <source>
        <dbReference type="Proteomes" id="UP001628179"/>
    </source>
</evidence>
<evidence type="ECO:0000259" key="2">
    <source>
        <dbReference type="PROSITE" id="PS50280"/>
    </source>
</evidence>
<keyword evidence="1" id="KW-0732">Signal</keyword>
<dbReference type="RefSeq" id="XP_070914168.1">
    <property type="nucleotide sequence ID" value="XM_071058067.1"/>
</dbReference>